<dbReference type="AlphaFoldDB" id="A0A4Z0Q3H7"/>
<dbReference type="Proteomes" id="UP000297549">
    <property type="component" value="Unassembled WGS sequence"/>
</dbReference>
<comment type="caution">
    <text evidence="1">The sequence shown here is derived from an EMBL/GenBank/DDBJ whole genome shotgun (WGS) entry which is preliminary data.</text>
</comment>
<keyword evidence="2" id="KW-1185">Reference proteome</keyword>
<dbReference type="EMBL" id="SRLC01000001">
    <property type="protein sequence ID" value="TGE24265.1"/>
    <property type="molecule type" value="Genomic_DNA"/>
</dbReference>
<proteinExistence type="predicted"/>
<evidence type="ECO:0000313" key="1">
    <source>
        <dbReference type="EMBL" id="TGE24265.1"/>
    </source>
</evidence>
<name>A0A4Z0Q3H7_9BACT</name>
<gene>
    <name evidence="1" type="ORF">E5K00_03360</name>
</gene>
<evidence type="ECO:0000313" key="2">
    <source>
        <dbReference type="Proteomes" id="UP000297549"/>
    </source>
</evidence>
<organism evidence="1 2">
    <name type="scientific">Hymenobacter aquaticus</name>
    <dbReference type="NCBI Taxonomy" id="1867101"/>
    <lineage>
        <taxon>Bacteria</taxon>
        <taxon>Pseudomonadati</taxon>
        <taxon>Bacteroidota</taxon>
        <taxon>Cytophagia</taxon>
        <taxon>Cytophagales</taxon>
        <taxon>Hymenobacteraceae</taxon>
        <taxon>Hymenobacter</taxon>
    </lineage>
</organism>
<protein>
    <recommendedName>
        <fullName evidence="3">Immunity protein 51 of polymorphic toxin system</fullName>
    </recommendedName>
</protein>
<evidence type="ECO:0008006" key="3">
    <source>
        <dbReference type="Google" id="ProtNLM"/>
    </source>
</evidence>
<reference evidence="1 2" key="1">
    <citation type="submission" date="2019-04" db="EMBL/GenBank/DDBJ databases">
        <authorList>
            <person name="Feng G."/>
            <person name="Zhang J."/>
            <person name="Zhu H."/>
        </authorList>
    </citation>
    <scope>NUCLEOTIDE SEQUENCE [LARGE SCALE GENOMIC DNA]</scope>
    <source>
        <strain evidence="1 2">JCM 31653</strain>
    </source>
</reference>
<accession>A0A4Z0Q3H7</accession>
<sequence length="131" mass="14450">MPLTPAAPMPTTFPFKIFALPAAMRVEDFQFGITADVEVDPALEGHFYLFEKHGYGGGGTSWEEHILTILEEAAPDLLEHVEGFSTEANLLFYADSEAAVREFMARIQPIFADLGSLSKYLGQTDPSDFFA</sequence>